<feature type="transmembrane region" description="Helical" evidence="1">
    <location>
        <begin position="74"/>
        <end position="94"/>
    </location>
</feature>
<evidence type="ECO:0000313" key="3">
    <source>
        <dbReference type="Proteomes" id="UP000019482"/>
    </source>
</evidence>
<dbReference type="AlphaFoldDB" id="W6N7P3"/>
<sequence>MTVKEIPVVHKKKISLHYPIITSESLILGILLTTVGGFLDAYTFVGRGGVFSNAQTGNLVLVGISLFKRNWNEFLHALMPILGFIIGVMTYEIIKKRASIAFIKNSLYMILIIEIILFLIIGFIPRTVSNIFVNVTISFAASLQFCSFRKLVGAPFATTMCTGNLRSASHEVYIAITQKDHESSLKAIRYFAVIFSFLFGAFWGGFFTINIGDHSIWVVCIVLLFCLISLIISNQIMNNQND</sequence>
<reference evidence="2 3" key="1">
    <citation type="journal article" date="2015" name="Genome Announc.">
        <title>Draft Genome Sequence of Clostridium tyrobutyricum Strain DIVETGP, Isolated from Cow's Milk for Grana Padano Production.</title>
        <authorList>
            <person name="Soggiu A."/>
            <person name="Piras C."/>
            <person name="Gaiarsa S."/>
            <person name="Sassera D."/>
            <person name="Roncada P."/>
            <person name="Bendixen E."/>
            <person name="Brasca M."/>
            <person name="Bonizzi L."/>
        </authorList>
    </citation>
    <scope>NUCLEOTIDE SEQUENCE [LARGE SCALE GENOMIC DNA]</scope>
    <source>
        <strain evidence="2 3">DIVETGP</strain>
    </source>
</reference>
<dbReference type="Pfam" id="PF06912">
    <property type="entry name" value="DUF1275"/>
    <property type="match status" value="1"/>
</dbReference>
<accession>W6N7P3</accession>
<proteinExistence type="predicted"/>
<dbReference type="RefSeq" id="WP_017894532.1">
    <property type="nucleotide sequence ID" value="NZ_CBXI010000044.1"/>
</dbReference>
<feature type="transmembrane region" description="Helical" evidence="1">
    <location>
        <begin position="106"/>
        <end position="125"/>
    </location>
</feature>
<dbReference type="GeneID" id="29420382"/>
<keyword evidence="1" id="KW-0812">Transmembrane</keyword>
<feature type="transmembrane region" description="Helical" evidence="1">
    <location>
        <begin position="20"/>
        <end position="39"/>
    </location>
</feature>
<keyword evidence="1" id="KW-1133">Transmembrane helix</keyword>
<dbReference type="PANTHER" id="PTHR37314:SF4">
    <property type="entry name" value="UPF0700 TRANSMEMBRANE PROTEIN YOAK"/>
    <property type="match status" value="1"/>
</dbReference>
<gene>
    <name evidence="2" type="ORF">CTDIVETGP_2828</name>
</gene>
<keyword evidence="3" id="KW-1185">Reference proteome</keyword>
<comment type="caution">
    <text evidence="2">The sequence shown here is derived from an EMBL/GenBank/DDBJ whole genome shotgun (WGS) entry which is preliminary data.</text>
</comment>
<organism evidence="2 3">
    <name type="scientific">Clostridium tyrobutyricum DIVETGP</name>
    <dbReference type="NCBI Taxonomy" id="1408889"/>
    <lineage>
        <taxon>Bacteria</taxon>
        <taxon>Bacillati</taxon>
        <taxon>Bacillota</taxon>
        <taxon>Clostridia</taxon>
        <taxon>Eubacteriales</taxon>
        <taxon>Clostridiaceae</taxon>
        <taxon>Clostridium</taxon>
    </lineage>
</organism>
<dbReference type="PANTHER" id="PTHR37314">
    <property type="entry name" value="SLR0142 PROTEIN"/>
    <property type="match status" value="1"/>
</dbReference>
<evidence type="ECO:0000313" key="2">
    <source>
        <dbReference type="EMBL" id="CDL92758.1"/>
    </source>
</evidence>
<feature type="transmembrane region" description="Helical" evidence="1">
    <location>
        <begin position="215"/>
        <end position="233"/>
    </location>
</feature>
<protein>
    <recommendedName>
        <fullName evidence="4">DUF1275 domain-containing protein</fullName>
    </recommendedName>
</protein>
<dbReference type="EMBL" id="CBXI010000044">
    <property type="protein sequence ID" value="CDL92758.1"/>
    <property type="molecule type" value="Genomic_DNA"/>
</dbReference>
<keyword evidence="1" id="KW-0472">Membrane</keyword>
<feature type="transmembrane region" description="Helical" evidence="1">
    <location>
        <begin position="187"/>
        <end position="209"/>
    </location>
</feature>
<dbReference type="Proteomes" id="UP000019482">
    <property type="component" value="Unassembled WGS sequence"/>
</dbReference>
<dbReference type="InterPro" id="IPR010699">
    <property type="entry name" value="DUF1275"/>
</dbReference>
<evidence type="ECO:0000256" key="1">
    <source>
        <dbReference type="SAM" id="Phobius"/>
    </source>
</evidence>
<name>W6N7P3_CLOTY</name>
<evidence type="ECO:0008006" key="4">
    <source>
        <dbReference type="Google" id="ProtNLM"/>
    </source>
</evidence>
<dbReference type="OrthoDB" id="7057004at2"/>